<dbReference type="KEGG" id="ppru:FDP22_01330"/>
<reference evidence="1 2" key="1">
    <citation type="submission" date="2019-06" db="EMBL/GenBank/DDBJ databases">
        <title>Genome sequence of Rhodobacteraceae bacterium D4M1.</title>
        <authorList>
            <person name="Cao J."/>
        </authorList>
    </citation>
    <scope>NUCLEOTIDE SEQUENCE [LARGE SCALE GENOMIC DNA]</scope>
    <source>
        <strain evidence="1 2">D4M1</strain>
    </source>
</reference>
<dbReference type="Proteomes" id="UP000305888">
    <property type="component" value="Chromosome"/>
</dbReference>
<accession>A0A5B8G2H2</accession>
<organism evidence="1 2">
    <name type="scientific">Paroceanicella profunda</name>
    <dbReference type="NCBI Taxonomy" id="2579971"/>
    <lineage>
        <taxon>Bacteria</taxon>
        <taxon>Pseudomonadati</taxon>
        <taxon>Pseudomonadota</taxon>
        <taxon>Alphaproteobacteria</taxon>
        <taxon>Rhodobacterales</taxon>
        <taxon>Paracoccaceae</taxon>
        <taxon>Paroceanicella</taxon>
    </lineage>
</organism>
<keyword evidence="2" id="KW-1185">Reference proteome</keyword>
<gene>
    <name evidence="1" type="ORF">FDP22_01330</name>
</gene>
<evidence type="ECO:0000313" key="2">
    <source>
        <dbReference type="Proteomes" id="UP000305888"/>
    </source>
</evidence>
<dbReference type="AlphaFoldDB" id="A0A5B8G2H2"/>
<name>A0A5B8G2H2_9RHOB</name>
<dbReference type="OrthoDB" id="7356349at2"/>
<protein>
    <submittedName>
        <fullName evidence="1">Sarcosine oxidase subunit gamma</fullName>
    </submittedName>
</protein>
<dbReference type="InterPro" id="IPR027266">
    <property type="entry name" value="TrmE/GcvT-like"/>
</dbReference>
<sequence length="202" mass="20389">MGRPSASGGRAPLEAGPPLAAVTALGDGAPRRAVHGVLSLEETPDLALASLALRRGAPVPAPFGLALPGPGGLAAGAGAGAFWTGPEQWMIEAPGRGTEDFAALVAAAAPGTSVTEQTDGWVAFDIASTAGAAPVEALLERLVNLPPAAVAPGRAARTGLHHMSVFVLRRAEDRLSLLGMRSAAQSLWHVLDQALARQAARP</sequence>
<evidence type="ECO:0000313" key="1">
    <source>
        <dbReference type="EMBL" id="QDL93539.1"/>
    </source>
</evidence>
<dbReference type="Gene3D" id="3.30.1360.120">
    <property type="entry name" value="Probable tRNA modification gtpase trme, domain 1"/>
    <property type="match status" value="1"/>
</dbReference>
<proteinExistence type="predicted"/>
<dbReference type="EMBL" id="CP040818">
    <property type="protein sequence ID" value="QDL93539.1"/>
    <property type="molecule type" value="Genomic_DNA"/>
</dbReference>